<accession>A0A1H3U8M9</accession>
<name>A0A1H3U8M9_9BACT</name>
<proteinExistence type="predicted"/>
<evidence type="ECO:0000313" key="5">
    <source>
        <dbReference type="Proteomes" id="UP000199663"/>
    </source>
</evidence>
<dbReference type="Gene3D" id="3.10.560.10">
    <property type="entry name" value="Outer membrane lipoprotein wza domain like"/>
    <property type="match status" value="1"/>
</dbReference>
<evidence type="ECO:0000256" key="2">
    <source>
        <dbReference type="SAM" id="Phobius"/>
    </source>
</evidence>
<reference evidence="4 5" key="1">
    <citation type="submission" date="2016-10" db="EMBL/GenBank/DDBJ databases">
        <authorList>
            <person name="Varghese N."/>
            <person name="Submissions S."/>
        </authorList>
    </citation>
    <scope>NUCLEOTIDE SEQUENCE [LARGE SCALE GENOMIC DNA]</scope>
    <source>
        <strain evidence="4 5">DSM 17997</strain>
    </source>
</reference>
<comment type="caution">
    <text evidence="4">The sequence shown here is derived from an EMBL/GenBank/DDBJ whole genome shotgun (WGS) entry which is preliminary data.</text>
</comment>
<dbReference type="RefSeq" id="WP_019600728.1">
    <property type="nucleotide sequence ID" value="NZ_FNQC01000036.1"/>
</dbReference>
<keyword evidence="1" id="KW-0732">Signal</keyword>
<dbReference type="Pfam" id="PF02563">
    <property type="entry name" value="Poly_export"/>
    <property type="match status" value="1"/>
</dbReference>
<evidence type="ECO:0000259" key="3">
    <source>
        <dbReference type="Pfam" id="PF02563"/>
    </source>
</evidence>
<dbReference type="InterPro" id="IPR049712">
    <property type="entry name" value="Poly_export"/>
</dbReference>
<evidence type="ECO:0000313" key="4">
    <source>
        <dbReference type="EMBL" id="SDZ58748.1"/>
    </source>
</evidence>
<dbReference type="PANTHER" id="PTHR33619">
    <property type="entry name" value="POLYSACCHARIDE EXPORT PROTEIN GFCE-RELATED"/>
    <property type="match status" value="1"/>
</dbReference>
<keyword evidence="5" id="KW-1185">Reference proteome</keyword>
<keyword evidence="2" id="KW-1133">Transmembrane helix</keyword>
<dbReference type="EMBL" id="FNQC01000036">
    <property type="protein sequence ID" value="SDZ58748.1"/>
    <property type="molecule type" value="Genomic_DNA"/>
</dbReference>
<organism evidence="4 5">
    <name type="scientific">Rhodonellum ikkaensis</name>
    <dbReference type="NCBI Taxonomy" id="336829"/>
    <lineage>
        <taxon>Bacteria</taxon>
        <taxon>Pseudomonadati</taxon>
        <taxon>Bacteroidota</taxon>
        <taxon>Cytophagia</taxon>
        <taxon>Cytophagales</taxon>
        <taxon>Cytophagaceae</taxon>
        <taxon>Rhodonellum</taxon>
    </lineage>
</organism>
<feature type="transmembrane region" description="Helical" evidence="2">
    <location>
        <begin position="257"/>
        <end position="278"/>
    </location>
</feature>
<dbReference type="PANTHER" id="PTHR33619:SF3">
    <property type="entry name" value="POLYSACCHARIDE EXPORT PROTEIN GFCE-RELATED"/>
    <property type="match status" value="1"/>
</dbReference>
<sequence length="279" mass="30804">MTPYPLLTLSKPNLILLLTLFLFSSCISNKKLTYLQNLPENEPIALDEFIPYAEVDYIYILQPFDIVDIDFASSDEEFTEAFSYQGARGMRTGGGGGGGAGAGGDIFYFTGYTIDKDGNVEIPKLGKINIAGMSEEAARDQVQEAINVFFKEKVYVKLRTAGIRYTTLGEFGSVGTKVLFRNRATIFDALAASGETNLLAKRNKLFLIRQYGGGTKIHQINLNDRALLGSPFFFIQPNDILYLEPMKIRQLGTADNLVSSLQLFATLLASGLLMYGLIR</sequence>
<dbReference type="Proteomes" id="UP000199663">
    <property type="component" value="Unassembled WGS sequence"/>
</dbReference>
<evidence type="ECO:0000256" key="1">
    <source>
        <dbReference type="ARBA" id="ARBA00022729"/>
    </source>
</evidence>
<dbReference type="InterPro" id="IPR003715">
    <property type="entry name" value="Poly_export_N"/>
</dbReference>
<protein>
    <submittedName>
        <fullName evidence="4">Polysaccharide export outer membrane protein</fullName>
    </submittedName>
</protein>
<keyword evidence="2" id="KW-0472">Membrane</keyword>
<feature type="domain" description="Polysaccharide export protein N-terminal" evidence="3">
    <location>
        <begin position="55"/>
        <end position="156"/>
    </location>
</feature>
<keyword evidence="2" id="KW-0812">Transmembrane</keyword>
<gene>
    <name evidence="4" type="ORF">SAMN05444412_1362</name>
</gene>